<comment type="caution">
    <text evidence="2">The sequence shown here is derived from an EMBL/GenBank/DDBJ whole genome shotgun (WGS) entry which is preliminary data.</text>
</comment>
<sequence>MVRHREIDRERQCKDTPDRKKYYGSRVGGGEASFLNVVSCKQANALFSGNGPKPVKTGRTQFWCGG</sequence>
<feature type="compositionally biased region" description="Basic and acidic residues" evidence="1">
    <location>
        <begin position="1"/>
        <end position="21"/>
    </location>
</feature>
<proteinExistence type="predicted"/>
<keyword evidence="3" id="KW-1185">Reference proteome</keyword>
<evidence type="ECO:0000313" key="3">
    <source>
        <dbReference type="Proteomes" id="UP000828390"/>
    </source>
</evidence>
<protein>
    <submittedName>
        <fullName evidence="2">Uncharacterized protein</fullName>
    </submittedName>
</protein>
<dbReference type="EMBL" id="JAIWYP010000010">
    <property type="protein sequence ID" value="KAH3754576.1"/>
    <property type="molecule type" value="Genomic_DNA"/>
</dbReference>
<evidence type="ECO:0000313" key="2">
    <source>
        <dbReference type="EMBL" id="KAH3754576.1"/>
    </source>
</evidence>
<reference evidence="2" key="1">
    <citation type="journal article" date="2019" name="bioRxiv">
        <title>The Genome of the Zebra Mussel, Dreissena polymorpha: A Resource for Invasive Species Research.</title>
        <authorList>
            <person name="McCartney M.A."/>
            <person name="Auch B."/>
            <person name="Kono T."/>
            <person name="Mallez S."/>
            <person name="Zhang Y."/>
            <person name="Obille A."/>
            <person name="Becker A."/>
            <person name="Abrahante J.E."/>
            <person name="Garbe J."/>
            <person name="Badalamenti J.P."/>
            <person name="Herman A."/>
            <person name="Mangelson H."/>
            <person name="Liachko I."/>
            <person name="Sullivan S."/>
            <person name="Sone E.D."/>
            <person name="Koren S."/>
            <person name="Silverstein K.A.T."/>
            <person name="Beckman K.B."/>
            <person name="Gohl D.M."/>
        </authorList>
    </citation>
    <scope>NUCLEOTIDE SEQUENCE</scope>
    <source>
        <strain evidence="2">Duluth1</strain>
        <tissue evidence="2">Whole animal</tissue>
    </source>
</reference>
<reference evidence="2" key="2">
    <citation type="submission" date="2020-11" db="EMBL/GenBank/DDBJ databases">
        <authorList>
            <person name="McCartney M.A."/>
            <person name="Auch B."/>
            <person name="Kono T."/>
            <person name="Mallez S."/>
            <person name="Becker A."/>
            <person name="Gohl D.M."/>
            <person name="Silverstein K.A.T."/>
            <person name="Koren S."/>
            <person name="Bechman K.B."/>
            <person name="Herman A."/>
            <person name="Abrahante J.E."/>
            <person name="Garbe J."/>
        </authorList>
    </citation>
    <scope>NUCLEOTIDE SEQUENCE</scope>
    <source>
        <strain evidence="2">Duluth1</strain>
        <tissue evidence="2">Whole animal</tissue>
    </source>
</reference>
<dbReference type="Proteomes" id="UP000828390">
    <property type="component" value="Unassembled WGS sequence"/>
</dbReference>
<accession>A0A9D4DTS8</accession>
<evidence type="ECO:0000256" key="1">
    <source>
        <dbReference type="SAM" id="MobiDB-lite"/>
    </source>
</evidence>
<name>A0A9D4DTS8_DREPO</name>
<organism evidence="2 3">
    <name type="scientific">Dreissena polymorpha</name>
    <name type="common">Zebra mussel</name>
    <name type="synonym">Mytilus polymorpha</name>
    <dbReference type="NCBI Taxonomy" id="45954"/>
    <lineage>
        <taxon>Eukaryota</taxon>
        <taxon>Metazoa</taxon>
        <taxon>Spiralia</taxon>
        <taxon>Lophotrochozoa</taxon>
        <taxon>Mollusca</taxon>
        <taxon>Bivalvia</taxon>
        <taxon>Autobranchia</taxon>
        <taxon>Heteroconchia</taxon>
        <taxon>Euheterodonta</taxon>
        <taxon>Imparidentia</taxon>
        <taxon>Neoheterodontei</taxon>
        <taxon>Myida</taxon>
        <taxon>Dreissenoidea</taxon>
        <taxon>Dreissenidae</taxon>
        <taxon>Dreissena</taxon>
    </lineage>
</organism>
<feature type="region of interest" description="Disordered" evidence="1">
    <location>
        <begin position="1"/>
        <end position="22"/>
    </location>
</feature>
<gene>
    <name evidence="2" type="ORF">DPMN_189253</name>
</gene>
<dbReference type="AlphaFoldDB" id="A0A9D4DTS8"/>